<feature type="region of interest" description="Disordered" evidence="1">
    <location>
        <begin position="468"/>
        <end position="497"/>
    </location>
</feature>
<dbReference type="InterPro" id="IPR001810">
    <property type="entry name" value="F-box_dom"/>
</dbReference>
<evidence type="ECO:0000259" key="2">
    <source>
        <dbReference type="PROSITE" id="PS50181"/>
    </source>
</evidence>
<evidence type="ECO:0000313" key="3">
    <source>
        <dbReference type="EMBL" id="KAF4200248.1"/>
    </source>
</evidence>
<protein>
    <recommendedName>
        <fullName evidence="2">F-box domain-containing protein</fullName>
    </recommendedName>
</protein>
<organism evidence="3 4">
    <name type="scientific">Aspergillus lentulus</name>
    <dbReference type="NCBI Taxonomy" id="293939"/>
    <lineage>
        <taxon>Eukaryota</taxon>
        <taxon>Fungi</taxon>
        <taxon>Dikarya</taxon>
        <taxon>Ascomycota</taxon>
        <taxon>Pezizomycotina</taxon>
        <taxon>Eurotiomycetes</taxon>
        <taxon>Eurotiomycetidae</taxon>
        <taxon>Eurotiales</taxon>
        <taxon>Aspergillaceae</taxon>
        <taxon>Aspergillus</taxon>
        <taxon>Aspergillus subgen. Fumigati</taxon>
    </lineage>
</organism>
<reference evidence="3" key="1">
    <citation type="journal article" date="2020" name="bioRxiv">
        <title>Genomic and phenotypic heterogeneity of clinical isolates of the human pathogens Aspergillus fumigatus, Aspergillus lentulus and Aspergillus fumigatiaffinis.</title>
        <authorList>
            <person name="dos Santos R.A.C."/>
            <person name="Steenwyk J.L."/>
            <person name="Rivero-Menendez O."/>
            <person name="Mead M.E."/>
            <person name="Silva L.P."/>
            <person name="Bastos R.W."/>
            <person name="Alastruey-Izquierdo A."/>
            <person name="Goldman G.H."/>
            <person name="Rokas A."/>
        </authorList>
    </citation>
    <scope>NUCLEOTIDE SEQUENCE</scope>
    <source>
        <strain evidence="3">CNM-CM8927</strain>
    </source>
</reference>
<dbReference type="SUPFAM" id="SSF81383">
    <property type="entry name" value="F-box domain"/>
    <property type="match status" value="1"/>
</dbReference>
<name>A0AAN6BKV2_ASPLE</name>
<comment type="caution">
    <text evidence="3">The sequence shown here is derived from an EMBL/GenBank/DDBJ whole genome shotgun (WGS) entry which is preliminary data.</text>
</comment>
<accession>A0AAN6BKV2</accession>
<feature type="domain" description="F-box" evidence="2">
    <location>
        <begin position="5"/>
        <end position="51"/>
    </location>
</feature>
<dbReference type="EMBL" id="JAAAPU010000216">
    <property type="protein sequence ID" value="KAF4200248.1"/>
    <property type="molecule type" value="Genomic_DNA"/>
</dbReference>
<dbReference type="Proteomes" id="UP000649114">
    <property type="component" value="Unassembled WGS sequence"/>
</dbReference>
<evidence type="ECO:0000313" key="4">
    <source>
        <dbReference type="Proteomes" id="UP000649114"/>
    </source>
</evidence>
<gene>
    <name evidence="3" type="ORF">CNMCM8927_003662</name>
</gene>
<reference evidence="3" key="2">
    <citation type="submission" date="2020-04" db="EMBL/GenBank/DDBJ databases">
        <authorList>
            <person name="Santos R.A.C."/>
            <person name="Steenwyk J.L."/>
            <person name="Rivero-Menendez O."/>
            <person name="Mead M.E."/>
            <person name="Silva L.P."/>
            <person name="Bastos R.W."/>
            <person name="Alastruey-Izquierdo A."/>
            <person name="Goldman G.H."/>
            <person name="Rokas A."/>
        </authorList>
    </citation>
    <scope>NUCLEOTIDE SEQUENCE</scope>
    <source>
        <strain evidence="3">CNM-CM8927</strain>
    </source>
</reference>
<dbReference type="AlphaFoldDB" id="A0AAN6BKV2"/>
<dbReference type="InterPro" id="IPR036047">
    <property type="entry name" value="F-box-like_dom_sf"/>
</dbReference>
<evidence type="ECO:0000256" key="1">
    <source>
        <dbReference type="SAM" id="MobiDB-lite"/>
    </source>
</evidence>
<sequence length="692" mass="78846">MTDMTKKLDSIPYDVFYQIASGLDCHDFIHLSRVNQALNTLMRNESIARKTIENHLLHSNEGREADRTRTGYRRAVGRLFDIKEAFATAQPYSASVLAYGSAFLYNQGSLCYIYDNKIRALDVHGVGQVEQVLNIHNVLSRAIPGCNPARYMMQISLLHYRDGILAFLAEIGEVREAWLLAVDMRRKTDCRTGRLRLRTPLQSTRRLFVRHNKSYLYYGTQSALSHYGYPQWAVHCVDLATGQHTTEKPVELHNFVGNEIGQTVCFEVHQDHLYAVSTLVDFEEEEVDWTSLYMWICLPPRGNTGSVTPRTEWRRQHREGPINDTWSDLSLREDEATNQLLILECRREWRNGGSDNCRTYYMQPLPSPAEISRNEPLTKTLDSSNKAIYERPRKRLRRHYHSEYPLDNQDNHDQDTPYQRRDFILAKTKFRTYNLSASTFVDLVNDPHPSSPGGSHIPRDRLRLRTVSRKRKSPIDEASNTLHKPEFTDDGNPMEHSEERFTSRGIHMWPPDNAPAELTQLLCPSHRIGKIQAVADERSIIYSIDQEGLGGGNQAIILINFDPVIRLPGLKRLTPDASGVRPWGPNSDHATEIGPPCQQERAMLQTPVSTARTNQAVPSVREEPAIAQAIDARVMTPNGIPNPTLIATVWDESDKLFPVGVGQVVFVIEEELEDVIDEESEQVVLVIDEAFT</sequence>
<dbReference type="PROSITE" id="PS50181">
    <property type="entry name" value="FBOX"/>
    <property type="match status" value="1"/>
</dbReference>
<feature type="compositionally biased region" description="Basic and acidic residues" evidence="1">
    <location>
        <begin position="483"/>
        <end position="497"/>
    </location>
</feature>
<proteinExistence type="predicted"/>